<sequence>MPHNRDSRGGRQLADGEMPNYQETIENHNPNITFCCVPVNCYIGEPIHLDELDDVVKVSCNNEQCQEGTFMHRICFEAWEQTVLTYLRSTGRARSWSEKQRLQNLWTKKGYDLAFKACGCKCAKGHLRKDLDWFPTKPSSEDSKKKKNRKKKNDKPALGTTTSAAVGLASGTVVSTVSREGRPVLRIRTNSMSSTGSSPPNSSSAESPSSPTNSGSGSRRRTKFEFFSDRQSGSSIFNRRLDYSSFNTLPRHKINSYHIKMEDDGNHGNDDTRCFILSNLAACRSPKTSCILCHNTMLIFDRYPLVDGTFFLSPRQHSKSCIPVKLDGRQQYLNAVCMGCLEGWTSMLRCRYCHQPWNGRSLILGTMYSYDIFAATPCCADRLRCNNCHLPVILPEQRLAFFSDYSHSLPCPHCNLIDFHFVKSLSTYNQRRE</sequence>
<feature type="region of interest" description="Disordered" evidence="1">
    <location>
        <begin position="177"/>
        <end position="225"/>
    </location>
</feature>
<organism evidence="4">
    <name type="scientific">Hemiscolopendra marginata</name>
    <dbReference type="NCBI Taxonomy" id="943146"/>
    <lineage>
        <taxon>Eukaryota</taxon>
        <taxon>Metazoa</taxon>
        <taxon>Ecdysozoa</taxon>
        <taxon>Arthropoda</taxon>
        <taxon>Myriapoda</taxon>
        <taxon>Chilopoda</taxon>
        <taxon>Pleurostigmophora</taxon>
        <taxon>Scolopendromorpha</taxon>
        <taxon>Scolopendridae</taxon>
        <taxon>Hemiscolopendra</taxon>
    </lineage>
</organism>
<feature type="region of interest" description="Disordered" evidence="1">
    <location>
        <begin position="133"/>
        <end position="163"/>
    </location>
</feature>
<dbReference type="InterPro" id="IPR036280">
    <property type="entry name" value="Multihaem_cyt_sf"/>
</dbReference>
<dbReference type="PANTHER" id="PTHR13425:SF3">
    <property type="entry name" value="HEADCASE PROTEIN HOMOLOG"/>
    <property type="match status" value="1"/>
</dbReference>
<dbReference type="AlphaFoldDB" id="A0A646QDF9"/>
<accession>A0A646QDF9</accession>
<feature type="domain" description="Headcase middle" evidence="3">
    <location>
        <begin position="230"/>
        <end position="425"/>
    </location>
</feature>
<evidence type="ECO:0000259" key="3">
    <source>
        <dbReference type="Pfam" id="PF16002"/>
    </source>
</evidence>
<evidence type="ECO:0000259" key="2">
    <source>
        <dbReference type="Pfam" id="PF15353"/>
    </source>
</evidence>
<evidence type="ECO:0000313" key="4">
    <source>
        <dbReference type="EMBL" id="MUP40527.1"/>
    </source>
</evidence>
<dbReference type="Pfam" id="PF15353">
    <property type="entry name" value="HECA_N"/>
    <property type="match status" value="1"/>
</dbReference>
<dbReference type="InterPro" id="IPR031947">
    <property type="entry name" value="Headcase_mid"/>
</dbReference>
<feature type="domain" description="Headcase N-terminal" evidence="2">
    <location>
        <begin position="35"/>
        <end position="133"/>
    </location>
</feature>
<dbReference type="InterPro" id="IPR054537">
    <property type="entry name" value="HECA_N"/>
</dbReference>
<protein>
    <submittedName>
        <fullName evidence="4">Headcase</fullName>
    </submittedName>
</protein>
<proteinExistence type="predicted"/>
<dbReference type="PANTHER" id="PTHR13425">
    <property type="entry name" value="HEADCASE PROTEIN"/>
    <property type="match status" value="1"/>
</dbReference>
<feature type="compositionally biased region" description="Low complexity" evidence="1">
    <location>
        <begin position="188"/>
        <end position="217"/>
    </location>
</feature>
<name>A0A646QDF9_9MYRI</name>
<dbReference type="Pfam" id="PF16002">
    <property type="entry name" value="Headcase"/>
    <property type="match status" value="1"/>
</dbReference>
<dbReference type="InterPro" id="IPR026066">
    <property type="entry name" value="Headcase"/>
</dbReference>
<dbReference type="EMBL" id="GHBY01000350">
    <property type="protein sequence ID" value="MUP40527.1"/>
    <property type="molecule type" value="Transcribed_RNA"/>
</dbReference>
<reference evidence="4" key="1">
    <citation type="submission" date="2018-11" db="EMBL/GenBank/DDBJ databases">
        <title>Venom-gland transcriptomics and venom proteomics of the Florida green centipede (Hemiscolopendra marginata) reveal sex-based variation in a centipede venom.</title>
        <authorList>
            <person name="Nystrom G.S."/>
            <person name="Ward M.J."/>
            <person name="Ellsworth S.A."/>
            <person name="Rokyta D.R."/>
        </authorList>
    </citation>
    <scope>NUCLEOTIDE SEQUENCE</scope>
    <source>
        <tissue evidence="4">Venom gland</tissue>
    </source>
</reference>
<evidence type="ECO:0000256" key="1">
    <source>
        <dbReference type="SAM" id="MobiDB-lite"/>
    </source>
</evidence>
<dbReference type="SUPFAM" id="SSF48695">
    <property type="entry name" value="Multiheme cytochromes"/>
    <property type="match status" value="1"/>
</dbReference>